<dbReference type="AlphaFoldDB" id="A0A2G1DEQ4"/>
<protein>
    <submittedName>
        <fullName evidence="4">Phosphatidylglycerophosphatase A</fullName>
        <ecNumber evidence="3">3.1.3.27</ecNumber>
    </submittedName>
</protein>
<keyword evidence="1" id="KW-0812">Transmembrane</keyword>
<organism evidence="4 5">
    <name type="scientific">Malaciobacter molluscorum LMG 25693</name>
    <dbReference type="NCBI Taxonomy" id="870501"/>
    <lineage>
        <taxon>Bacteria</taxon>
        <taxon>Pseudomonadati</taxon>
        <taxon>Campylobacterota</taxon>
        <taxon>Epsilonproteobacteria</taxon>
        <taxon>Campylobacterales</taxon>
        <taxon>Arcobacteraceae</taxon>
        <taxon>Malaciobacter</taxon>
    </lineage>
</organism>
<dbReference type="EC" id="3.1.3.27" evidence="3"/>
<dbReference type="CDD" id="cd06971">
    <property type="entry name" value="PgpA"/>
    <property type="match status" value="1"/>
</dbReference>
<evidence type="ECO:0000256" key="1">
    <source>
        <dbReference type="SAM" id="Phobius"/>
    </source>
</evidence>
<dbReference type="PIRSF" id="PIRSF006162">
    <property type="entry name" value="PgpA"/>
    <property type="match status" value="1"/>
</dbReference>
<feature type="transmembrane region" description="Helical" evidence="1">
    <location>
        <begin position="134"/>
        <end position="151"/>
    </location>
</feature>
<dbReference type="SUPFAM" id="SSF101307">
    <property type="entry name" value="YutG-like"/>
    <property type="match status" value="1"/>
</dbReference>
<dbReference type="Gene3D" id="1.10.3760.10">
    <property type="entry name" value="PgpA-like"/>
    <property type="match status" value="1"/>
</dbReference>
<dbReference type="GO" id="GO:0006655">
    <property type="term" value="P:phosphatidylglycerol biosynthetic process"/>
    <property type="evidence" value="ECO:0007669"/>
    <property type="project" value="UniProtKB-UniPathway"/>
</dbReference>
<dbReference type="KEGG" id="amol:AMOL_0143"/>
<dbReference type="UniPathway" id="UPA00084">
    <property type="reaction ID" value="UER00504"/>
</dbReference>
<evidence type="ECO:0000313" key="5">
    <source>
        <dbReference type="Proteomes" id="UP000221222"/>
    </source>
</evidence>
<dbReference type="PANTHER" id="PTHR36305">
    <property type="entry name" value="PHOSPHATIDYLGLYCEROPHOSPHATASE A"/>
    <property type="match status" value="1"/>
</dbReference>
<evidence type="ECO:0000313" key="3">
    <source>
        <dbReference type="EMBL" id="AXX91182.1"/>
    </source>
</evidence>
<reference evidence="4 5" key="1">
    <citation type="submission" date="2017-09" db="EMBL/GenBank/DDBJ databases">
        <title>Arcobacter canalis sp. nov., a new species isolated from a water canal contaminated with urban sewage.</title>
        <authorList>
            <person name="Perez-Cataluna A."/>
            <person name="Salas-Masso N."/>
            <person name="Figueras M.J."/>
        </authorList>
    </citation>
    <scope>NUCLEOTIDE SEQUENCE [LARGE SCALE GENOMIC DNA]</scope>
    <source>
        <strain evidence="4 5">F98-3</strain>
    </source>
</reference>
<feature type="transmembrane region" description="Helical" evidence="1">
    <location>
        <begin position="74"/>
        <end position="98"/>
    </location>
</feature>
<dbReference type="EMBL" id="NXFY01000029">
    <property type="protein sequence ID" value="PHO16920.1"/>
    <property type="molecule type" value="Genomic_DNA"/>
</dbReference>
<name>A0A2G1DEQ4_9BACT</name>
<dbReference type="Proteomes" id="UP000221222">
    <property type="component" value="Unassembled WGS sequence"/>
</dbReference>
<evidence type="ECO:0000313" key="4">
    <source>
        <dbReference type="EMBL" id="PHO16920.1"/>
    </source>
</evidence>
<keyword evidence="5" id="KW-1185">Reference proteome</keyword>
<keyword evidence="1" id="KW-0472">Membrane</keyword>
<proteinExistence type="predicted"/>
<dbReference type="EMBL" id="CP032098">
    <property type="protein sequence ID" value="AXX91182.1"/>
    <property type="molecule type" value="Genomic_DNA"/>
</dbReference>
<dbReference type="InterPro" id="IPR007686">
    <property type="entry name" value="YutG/PgpA"/>
</dbReference>
<dbReference type="Proteomes" id="UP000262712">
    <property type="component" value="Chromosome"/>
</dbReference>
<accession>A0A2G1DEQ4</accession>
<evidence type="ECO:0000313" key="6">
    <source>
        <dbReference type="Proteomes" id="UP000262712"/>
    </source>
</evidence>
<dbReference type="RefSeq" id="WP_099343579.1">
    <property type="nucleotide sequence ID" value="NZ_CP032098.1"/>
</dbReference>
<dbReference type="Pfam" id="PF04608">
    <property type="entry name" value="PgpA"/>
    <property type="match status" value="1"/>
</dbReference>
<dbReference type="PANTHER" id="PTHR36305:SF1">
    <property type="entry name" value="PHOSPHATIDYLGLYCEROPHOSPHATASE A"/>
    <property type="match status" value="1"/>
</dbReference>
<gene>
    <name evidence="3" type="primary">pgpA</name>
    <name evidence="3" type="ORF">AMOL_0143</name>
    <name evidence="4" type="ORF">CPU12_13140</name>
</gene>
<feature type="transmembrane region" description="Helical" evidence="1">
    <location>
        <begin position="29"/>
        <end position="54"/>
    </location>
</feature>
<dbReference type="GO" id="GO:0008962">
    <property type="term" value="F:phosphatidylglycerophosphatase activity"/>
    <property type="evidence" value="ECO:0007669"/>
    <property type="project" value="UniProtKB-EC"/>
</dbReference>
<feature type="domain" description="YutG/PgpA" evidence="2">
    <location>
        <begin position="5"/>
        <end position="144"/>
    </location>
</feature>
<keyword evidence="1" id="KW-1133">Transmembrane helix</keyword>
<dbReference type="InterPro" id="IPR026037">
    <property type="entry name" value="PgpA"/>
</dbReference>
<reference evidence="3 6" key="2">
    <citation type="submission" date="2018-08" db="EMBL/GenBank/DDBJ databases">
        <title>Complete genome of the Arcobacter molluscorum type strain LMG 25693.</title>
        <authorList>
            <person name="Miller W.G."/>
            <person name="Yee E."/>
            <person name="Bono J.L."/>
        </authorList>
    </citation>
    <scope>NUCLEOTIDE SEQUENCE [LARGE SCALE GENOMIC DNA]</scope>
    <source>
        <strain evidence="3 6">CECT 7696</strain>
    </source>
</reference>
<evidence type="ECO:0000259" key="2">
    <source>
        <dbReference type="Pfam" id="PF04608"/>
    </source>
</evidence>
<sequence>MRKFFLTVCYSGLSPKAPGTAGSFLSLLFAIALLQVIHESTLFLLALLITVIAVKQIDKYEEEVKEHDSKEIVIDELAGMWIALSICGVTSENIYYLAPLAFIYFRLFDIWKPSIIGRIDRNVKGGWGVMGDDLVAGIAGGIAAAGTYALIERFILPMI</sequence>
<dbReference type="InterPro" id="IPR036681">
    <property type="entry name" value="PgpA-like_sf"/>
</dbReference>
<keyword evidence="3" id="KW-0378">Hydrolase</keyword>